<protein>
    <submittedName>
        <fullName evidence="2">Uncharacterized protein</fullName>
    </submittedName>
</protein>
<keyword evidence="1" id="KW-0812">Transmembrane</keyword>
<dbReference type="Proteomes" id="UP000501054">
    <property type="component" value="Segment"/>
</dbReference>
<organism evidence="2 3">
    <name type="scientific">Halorubrum virus Serpecor1</name>
    <dbReference type="NCBI Taxonomy" id="2721757"/>
    <lineage>
        <taxon>Viruses</taxon>
        <taxon>Duplodnaviria</taxon>
        <taxon>Heunggongvirae</taxon>
        <taxon>Uroviricota</taxon>
        <taxon>Caudoviricetes</taxon>
        <taxon>Thumleimavirales</taxon>
        <taxon>Hafunaviridae</taxon>
        <taxon>Haloferacalesvirus</taxon>
        <taxon>Haloferacalesvirus serpentinense</taxon>
        <taxon>Haloferacalesvirus Serpecor1</taxon>
    </lineage>
</organism>
<dbReference type="EMBL" id="MN901521">
    <property type="protein sequence ID" value="QIR31250.1"/>
    <property type="molecule type" value="Genomic_DNA"/>
</dbReference>
<name>A0A6G9RY24_9CAUD</name>
<evidence type="ECO:0000313" key="2">
    <source>
        <dbReference type="EMBL" id="QIR31250.1"/>
    </source>
</evidence>
<keyword evidence="1" id="KW-0472">Membrane</keyword>
<keyword evidence="1" id="KW-1133">Transmembrane helix</keyword>
<evidence type="ECO:0000256" key="1">
    <source>
        <dbReference type="SAM" id="Phobius"/>
    </source>
</evidence>
<proteinExistence type="predicted"/>
<feature type="transmembrane region" description="Helical" evidence="1">
    <location>
        <begin position="6"/>
        <end position="27"/>
    </location>
</feature>
<keyword evidence="3" id="KW-1185">Reference proteome</keyword>
<accession>A0A6G9RY24</accession>
<reference evidence="2 3" key="1">
    <citation type="journal article" date="2020" name="Genes (Basel)">
        <title>Comparative Genomics of Two New HF1-like Haloviruses.</title>
        <authorList>
            <person name="Dyall-Smith M."/>
            <person name="Tang S.L."/>
            <person name="Russ B."/>
            <person name="Chiang P.W."/>
            <person name="Pfeiffer F."/>
        </authorList>
    </citation>
    <scope>NUCLEOTIDE SEQUENCE [LARGE SCALE GENOMIC DNA]</scope>
</reference>
<gene>
    <name evidence="2" type="ORF">HrrSp1_440</name>
</gene>
<sequence>MSALLDGLAVFGVIFLSTIVLLPVFLLQKEISEKRTKDQKQKLEMQLENERRL</sequence>
<evidence type="ECO:0000313" key="3">
    <source>
        <dbReference type="Proteomes" id="UP000501054"/>
    </source>
</evidence>